<feature type="transmembrane region" description="Helical" evidence="9">
    <location>
        <begin position="448"/>
        <end position="466"/>
    </location>
</feature>
<keyword evidence="5 9" id="KW-1133">Transmembrane helix</keyword>
<dbReference type="InterPro" id="IPR003663">
    <property type="entry name" value="Sugar/inositol_transpt"/>
</dbReference>
<feature type="transmembrane region" description="Helical" evidence="9">
    <location>
        <begin position="407"/>
        <end position="427"/>
    </location>
</feature>
<dbReference type="PROSITE" id="PS50850">
    <property type="entry name" value="MFS"/>
    <property type="match status" value="1"/>
</dbReference>
<evidence type="ECO:0000256" key="5">
    <source>
        <dbReference type="ARBA" id="ARBA00022989"/>
    </source>
</evidence>
<sequence length="565" mass="62511">MPRDVGLTAEQIAIAEGADPDKLARGLRLMEREREVPMRTAFRSHWRAVTWSVILSIALIMDGYDGYLLPSFYAHPDFLARFGKDFTDASGHTKKIIPAQWQTSLSLITLPGQILSLLFVGWAAERFGNRATYCFGMVVIIGVIFMFVFLKSYQMLLAAEALVAFCWGIFQTLTASYAADLCPIGLRGFATSFISMAWGTGSFLGAGVTRGSLQMHGVWGWRLPFALQWVFPVPLLITAILAPESPYWLIRKGRNEDAKKAIRRTARKGYYDEEDLDAYLAYIRHTDALEEIEARSASFMDMFKGTNRRRTEIMLCVWGNQQWSGYNLSGLATVFLKNAGMNATWAFNFGLIIASMNIVGCGLELAVINRISRRALLIGGQASLITILLLIGILGCLPSSTGVNKGLGALLAMINLVYHITLGPIVYSISAELPATRLRARSIALGRMFYLLLGAVQNQLVPRMIAPDSWNWGPKCAFFFAGINSLWTLWAFFRVPETSNRSYAELEILFANKVPARKFARTKVWDASAEAAGKSDPSDDECAKDGKGAVVTVVDVETEAPVVKK</sequence>
<feature type="domain" description="Major facilitator superfamily (MFS) profile" evidence="10">
    <location>
        <begin position="51"/>
        <end position="499"/>
    </location>
</feature>
<keyword evidence="3 8" id="KW-0813">Transport</keyword>
<proteinExistence type="inferred from homology"/>
<evidence type="ECO:0000259" key="10">
    <source>
        <dbReference type="PROSITE" id="PS50850"/>
    </source>
</evidence>
<dbReference type="FunFam" id="1.20.1250.20:FF:000078">
    <property type="entry name" value="MFS maltose transporter, putative"/>
    <property type="match status" value="1"/>
</dbReference>
<keyword evidence="6 9" id="KW-0472">Membrane</keyword>
<name>J4U9I3_TRIAS</name>
<evidence type="ECO:0000256" key="3">
    <source>
        <dbReference type="ARBA" id="ARBA00022448"/>
    </source>
</evidence>
<gene>
    <name evidence="11" type="ORF">A1Q1_03924</name>
</gene>
<evidence type="ECO:0000256" key="7">
    <source>
        <dbReference type="ARBA" id="ARBA00049119"/>
    </source>
</evidence>
<dbReference type="NCBIfam" id="TIGR00879">
    <property type="entry name" value="SP"/>
    <property type="match status" value="1"/>
</dbReference>
<dbReference type="GO" id="GO:0005351">
    <property type="term" value="F:carbohydrate:proton symporter activity"/>
    <property type="evidence" value="ECO:0007669"/>
    <property type="project" value="TreeGrafter"/>
</dbReference>
<evidence type="ECO:0000256" key="1">
    <source>
        <dbReference type="ARBA" id="ARBA00004141"/>
    </source>
</evidence>
<dbReference type="GeneID" id="25987437"/>
<feature type="transmembrane region" description="Helical" evidence="9">
    <location>
        <begin position="130"/>
        <end position="150"/>
    </location>
</feature>
<feature type="transmembrane region" description="Helical" evidence="9">
    <location>
        <begin position="345"/>
        <end position="368"/>
    </location>
</feature>
<dbReference type="Gene3D" id="1.20.1250.20">
    <property type="entry name" value="MFS general substrate transporter like domains"/>
    <property type="match status" value="1"/>
</dbReference>
<dbReference type="RefSeq" id="XP_014177824.1">
    <property type="nucleotide sequence ID" value="XM_014322349.1"/>
</dbReference>
<dbReference type="GO" id="GO:0016020">
    <property type="term" value="C:membrane"/>
    <property type="evidence" value="ECO:0007669"/>
    <property type="project" value="UniProtKB-SubCell"/>
</dbReference>
<dbReference type="EMBL" id="ALBS01000258">
    <property type="protein sequence ID" value="EJT47295.1"/>
    <property type="molecule type" value="Genomic_DNA"/>
</dbReference>
<keyword evidence="4 9" id="KW-0812">Transmembrane</keyword>
<comment type="subcellular location">
    <subcellularLocation>
        <location evidence="1">Membrane</location>
        <topology evidence="1">Multi-pass membrane protein</topology>
    </subcellularLocation>
</comment>
<evidence type="ECO:0000256" key="4">
    <source>
        <dbReference type="ARBA" id="ARBA00022692"/>
    </source>
</evidence>
<evidence type="ECO:0000256" key="6">
    <source>
        <dbReference type="ARBA" id="ARBA00023136"/>
    </source>
</evidence>
<dbReference type="SUPFAM" id="SSF103473">
    <property type="entry name" value="MFS general substrate transporter"/>
    <property type="match status" value="1"/>
</dbReference>
<dbReference type="PANTHER" id="PTHR48022:SF53">
    <property type="entry name" value="ALPHA-GLUCOSIDE TRANSPORTER, PUTATIVE (AFU_ORTHOLOGUE AFUA_3G01700)-RELATED"/>
    <property type="match status" value="1"/>
</dbReference>
<evidence type="ECO:0000313" key="12">
    <source>
        <dbReference type="Proteomes" id="UP000002748"/>
    </source>
</evidence>
<dbReference type="AlphaFoldDB" id="J4U9I3"/>
<feature type="transmembrane region" description="Helical" evidence="9">
    <location>
        <begin position="184"/>
        <end position="209"/>
    </location>
</feature>
<dbReference type="InterPro" id="IPR050360">
    <property type="entry name" value="MFS_Sugar_Transporters"/>
</dbReference>
<dbReference type="HOGENOM" id="CLU_001265_11_5_1"/>
<evidence type="ECO:0000256" key="2">
    <source>
        <dbReference type="ARBA" id="ARBA00010992"/>
    </source>
</evidence>
<protein>
    <submittedName>
        <fullName evidence="11">Trehalose transport-related protein</fullName>
    </submittedName>
</protein>
<feature type="transmembrane region" description="Helical" evidence="9">
    <location>
        <begin position="375"/>
        <end position="395"/>
    </location>
</feature>
<evidence type="ECO:0000256" key="9">
    <source>
        <dbReference type="SAM" id="Phobius"/>
    </source>
</evidence>
<dbReference type="InterPro" id="IPR020846">
    <property type="entry name" value="MFS_dom"/>
</dbReference>
<dbReference type="Pfam" id="PF00083">
    <property type="entry name" value="Sugar_tr"/>
    <property type="match status" value="1"/>
</dbReference>
<comment type="catalytic activity">
    <reaction evidence="7">
        <text>myo-inositol(out) + H(+)(out) = myo-inositol(in) + H(+)(in)</text>
        <dbReference type="Rhea" id="RHEA:60364"/>
        <dbReference type="ChEBI" id="CHEBI:15378"/>
        <dbReference type="ChEBI" id="CHEBI:17268"/>
    </reaction>
</comment>
<dbReference type="InterPro" id="IPR005828">
    <property type="entry name" value="MFS_sugar_transport-like"/>
</dbReference>
<feature type="transmembrane region" description="Helical" evidence="9">
    <location>
        <begin position="157"/>
        <end position="178"/>
    </location>
</feature>
<organism evidence="11 12">
    <name type="scientific">Trichosporon asahii var. asahii (strain ATCC 90039 / CBS 2479 / JCM 2466 / KCTC 7840 / NBRC 103889/ NCYC 2677 / UAMH 7654)</name>
    <name type="common">Yeast</name>
    <dbReference type="NCBI Taxonomy" id="1186058"/>
    <lineage>
        <taxon>Eukaryota</taxon>
        <taxon>Fungi</taxon>
        <taxon>Dikarya</taxon>
        <taxon>Basidiomycota</taxon>
        <taxon>Agaricomycotina</taxon>
        <taxon>Tremellomycetes</taxon>
        <taxon>Trichosporonales</taxon>
        <taxon>Trichosporonaceae</taxon>
        <taxon>Trichosporon</taxon>
    </lineage>
</organism>
<feature type="transmembrane region" description="Helical" evidence="9">
    <location>
        <begin position="104"/>
        <end position="124"/>
    </location>
</feature>
<reference evidence="11 12" key="1">
    <citation type="journal article" date="2012" name="Eukaryot. Cell">
        <title>Draft genome sequence of CBS 2479, the standard type strain of Trichosporon asahii.</title>
        <authorList>
            <person name="Yang R.Y."/>
            <person name="Li H.T."/>
            <person name="Zhu H."/>
            <person name="Zhou G.P."/>
            <person name="Wang M."/>
            <person name="Wang L."/>
        </authorList>
    </citation>
    <scope>NUCLEOTIDE SEQUENCE [LARGE SCALE GENOMIC DNA]</scope>
    <source>
        <strain evidence="12">ATCC 90039 / CBS 2479 / JCM 2466 / KCTC 7840 / NCYC 2677 / UAMH 7654</strain>
    </source>
</reference>
<dbReference type="KEGG" id="tasa:A1Q1_03924"/>
<evidence type="ECO:0000256" key="8">
    <source>
        <dbReference type="RuleBase" id="RU003346"/>
    </source>
</evidence>
<evidence type="ECO:0000313" key="11">
    <source>
        <dbReference type="EMBL" id="EJT47295.1"/>
    </source>
</evidence>
<dbReference type="VEuPathDB" id="FungiDB:A1Q1_03924"/>
<dbReference type="Proteomes" id="UP000002748">
    <property type="component" value="Unassembled WGS sequence"/>
</dbReference>
<dbReference type="InterPro" id="IPR036259">
    <property type="entry name" value="MFS_trans_sf"/>
</dbReference>
<dbReference type="OrthoDB" id="6612291at2759"/>
<feature type="transmembrane region" description="Helical" evidence="9">
    <location>
        <begin position="221"/>
        <end position="242"/>
    </location>
</feature>
<comment type="caution">
    <text evidence="11">The sequence shown here is derived from an EMBL/GenBank/DDBJ whole genome shotgun (WGS) entry which is preliminary data.</text>
</comment>
<feature type="transmembrane region" description="Helical" evidence="9">
    <location>
        <begin position="472"/>
        <end position="493"/>
    </location>
</feature>
<comment type="similarity">
    <text evidence="2 8">Belongs to the major facilitator superfamily. Sugar transporter (TC 2.A.1.1) family.</text>
</comment>
<dbReference type="PANTHER" id="PTHR48022">
    <property type="entry name" value="PLASTIDIC GLUCOSE TRANSPORTER 4"/>
    <property type="match status" value="1"/>
</dbReference>
<accession>J4U9I3</accession>